<proteinExistence type="inferred from homology"/>
<dbReference type="PROSITE" id="PS50893">
    <property type="entry name" value="ABC_TRANSPORTER_2"/>
    <property type="match status" value="1"/>
</dbReference>
<dbReference type="InterPro" id="IPR013563">
    <property type="entry name" value="Oligopep_ABC_C"/>
</dbReference>
<name>A0A845QL14_9FIRM</name>
<dbReference type="InterPro" id="IPR003593">
    <property type="entry name" value="AAA+_ATPase"/>
</dbReference>
<dbReference type="PANTHER" id="PTHR43776">
    <property type="entry name" value="TRANSPORT ATP-BINDING PROTEIN"/>
    <property type="match status" value="1"/>
</dbReference>
<keyword evidence="3" id="KW-0547">Nucleotide-binding</keyword>
<keyword evidence="7" id="KW-1185">Reference proteome</keyword>
<keyword evidence="4 6" id="KW-0067">ATP-binding</keyword>
<dbReference type="GO" id="GO:0055085">
    <property type="term" value="P:transmembrane transport"/>
    <property type="evidence" value="ECO:0007669"/>
    <property type="project" value="UniProtKB-ARBA"/>
</dbReference>
<evidence type="ECO:0000313" key="7">
    <source>
        <dbReference type="Proteomes" id="UP000446866"/>
    </source>
</evidence>
<protein>
    <submittedName>
        <fullName evidence="6">ABC transporter ATP-binding protein</fullName>
    </submittedName>
</protein>
<dbReference type="PROSITE" id="PS00211">
    <property type="entry name" value="ABC_TRANSPORTER_1"/>
    <property type="match status" value="1"/>
</dbReference>
<dbReference type="InterPro" id="IPR050319">
    <property type="entry name" value="ABC_transp_ATP-bind"/>
</dbReference>
<comment type="similarity">
    <text evidence="1">Belongs to the ABC transporter superfamily.</text>
</comment>
<gene>
    <name evidence="6" type="ORF">D0435_07250</name>
</gene>
<feature type="domain" description="ABC transporter" evidence="5">
    <location>
        <begin position="11"/>
        <end position="255"/>
    </location>
</feature>
<dbReference type="InterPro" id="IPR017871">
    <property type="entry name" value="ABC_transporter-like_CS"/>
</dbReference>
<dbReference type="InterPro" id="IPR027417">
    <property type="entry name" value="P-loop_NTPase"/>
</dbReference>
<dbReference type="Pfam" id="PF08352">
    <property type="entry name" value="oligo_HPY"/>
    <property type="match status" value="1"/>
</dbReference>
<dbReference type="PANTHER" id="PTHR43776:SF7">
    <property type="entry name" value="D,D-DIPEPTIDE TRANSPORT ATP-BINDING PROTEIN DDPF-RELATED"/>
    <property type="match status" value="1"/>
</dbReference>
<dbReference type="SMART" id="SM00382">
    <property type="entry name" value="AAA"/>
    <property type="match status" value="1"/>
</dbReference>
<comment type="caution">
    <text evidence="6">The sequence shown here is derived from an EMBL/GenBank/DDBJ whole genome shotgun (WGS) entry which is preliminary data.</text>
</comment>
<dbReference type="CDD" id="cd03257">
    <property type="entry name" value="ABC_NikE_OppD_transporters"/>
    <property type="match status" value="1"/>
</dbReference>
<dbReference type="Pfam" id="PF00005">
    <property type="entry name" value="ABC_tran"/>
    <property type="match status" value="1"/>
</dbReference>
<accession>A0A845QL14</accession>
<evidence type="ECO:0000313" key="6">
    <source>
        <dbReference type="EMBL" id="NBH61443.1"/>
    </source>
</evidence>
<dbReference type="NCBIfam" id="TIGR01727">
    <property type="entry name" value="oligo_HPY"/>
    <property type="match status" value="1"/>
</dbReference>
<dbReference type="Gene3D" id="3.40.50.300">
    <property type="entry name" value="P-loop containing nucleotide triphosphate hydrolases"/>
    <property type="match status" value="1"/>
</dbReference>
<sequence>MYSEEKDRTLVRMEHLKKYFPLRRDKKNAFVRAVDDVNLEIFRGETLGLVGESGSGKTTLAKMILGLLPPTESTIYLDGLDVWDKKNKKALRQSVGAVFQDPASSLNPRSSIYRSLERPLLINGYNKATAKDLIYDTAEKINIGLELLDRFPHELSGGQQQRVSIARAIMLKPKLLVLDEPTSALDVSVQAQTLNELLKLQDELSMTYLFITHNLSVVRYMSDRICVMYGGKIMEIGKTADIYAFCTHPYTFGLLSSVPPLHPKERYRKKYLLSGDMPSLTEDTPGCRFAGRCKYCKEICKAEAPEMKEVGEGHFSACHFAGELEF</sequence>
<dbReference type="SUPFAM" id="SSF52540">
    <property type="entry name" value="P-loop containing nucleoside triphosphate hydrolases"/>
    <property type="match status" value="1"/>
</dbReference>
<dbReference type="GO" id="GO:0016887">
    <property type="term" value="F:ATP hydrolysis activity"/>
    <property type="evidence" value="ECO:0007669"/>
    <property type="project" value="InterPro"/>
</dbReference>
<keyword evidence="2" id="KW-0813">Transport</keyword>
<dbReference type="AlphaFoldDB" id="A0A845QL14"/>
<organism evidence="6 7">
    <name type="scientific">Anaerotruncus colihominis</name>
    <dbReference type="NCBI Taxonomy" id="169435"/>
    <lineage>
        <taxon>Bacteria</taxon>
        <taxon>Bacillati</taxon>
        <taxon>Bacillota</taxon>
        <taxon>Clostridia</taxon>
        <taxon>Eubacteriales</taxon>
        <taxon>Oscillospiraceae</taxon>
        <taxon>Anaerotruncus</taxon>
    </lineage>
</organism>
<evidence type="ECO:0000256" key="2">
    <source>
        <dbReference type="ARBA" id="ARBA00022448"/>
    </source>
</evidence>
<dbReference type="Proteomes" id="UP000446866">
    <property type="component" value="Unassembled WGS sequence"/>
</dbReference>
<dbReference type="GO" id="GO:0015833">
    <property type="term" value="P:peptide transport"/>
    <property type="evidence" value="ECO:0007669"/>
    <property type="project" value="InterPro"/>
</dbReference>
<dbReference type="InterPro" id="IPR003439">
    <property type="entry name" value="ABC_transporter-like_ATP-bd"/>
</dbReference>
<evidence type="ECO:0000256" key="3">
    <source>
        <dbReference type="ARBA" id="ARBA00022741"/>
    </source>
</evidence>
<evidence type="ECO:0000256" key="1">
    <source>
        <dbReference type="ARBA" id="ARBA00005417"/>
    </source>
</evidence>
<dbReference type="GO" id="GO:0005524">
    <property type="term" value="F:ATP binding"/>
    <property type="evidence" value="ECO:0007669"/>
    <property type="project" value="UniProtKB-KW"/>
</dbReference>
<evidence type="ECO:0000259" key="5">
    <source>
        <dbReference type="PROSITE" id="PS50893"/>
    </source>
</evidence>
<dbReference type="FunFam" id="3.40.50.300:FF:000016">
    <property type="entry name" value="Oligopeptide ABC transporter ATP-binding component"/>
    <property type="match status" value="1"/>
</dbReference>
<dbReference type="EMBL" id="QXWK01000012">
    <property type="protein sequence ID" value="NBH61443.1"/>
    <property type="molecule type" value="Genomic_DNA"/>
</dbReference>
<dbReference type="RefSeq" id="WP_160201726.1">
    <property type="nucleotide sequence ID" value="NZ_QXWK01000012.1"/>
</dbReference>
<evidence type="ECO:0000256" key="4">
    <source>
        <dbReference type="ARBA" id="ARBA00022840"/>
    </source>
</evidence>
<reference evidence="6 7" key="1">
    <citation type="submission" date="2018-08" db="EMBL/GenBank/DDBJ databases">
        <title>Murine metabolic-syndrome-specific gut microbial biobank.</title>
        <authorList>
            <person name="Liu C."/>
        </authorList>
    </citation>
    <scope>NUCLEOTIDE SEQUENCE [LARGE SCALE GENOMIC DNA]</scope>
    <source>
        <strain evidence="6 7">28</strain>
    </source>
</reference>